<dbReference type="GO" id="GO:0005829">
    <property type="term" value="C:cytosol"/>
    <property type="evidence" value="ECO:0007669"/>
    <property type="project" value="TreeGrafter"/>
</dbReference>
<dbReference type="GO" id="GO:0004818">
    <property type="term" value="F:glutamate-tRNA ligase activity"/>
    <property type="evidence" value="ECO:0007669"/>
    <property type="project" value="TreeGrafter"/>
</dbReference>
<evidence type="ECO:0000256" key="4">
    <source>
        <dbReference type="ARBA" id="ARBA00022833"/>
    </source>
</evidence>
<dbReference type="PRINTS" id="PR00987">
    <property type="entry name" value="TRNASYNTHGLU"/>
</dbReference>
<evidence type="ECO:0000313" key="10">
    <source>
        <dbReference type="Proteomes" id="UP000182983"/>
    </source>
</evidence>
<dbReference type="Proteomes" id="UP000182983">
    <property type="component" value="Unassembled WGS sequence"/>
</dbReference>
<dbReference type="GO" id="GO:0006424">
    <property type="term" value="P:glutamyl-tRNA aminoacylation"/>
    <property type="evidence" value="ECO:0007669"/>
    <property type="project" value="TreeGrafter"/>
</dbReference>
<evidence type="ECO:0000256" key="2">
    <source>
        <dbReference type="ARBA" id="ARBA00022723"/>
    </source>
</evidence>
<dbReference type="InterPro" id="IPR014729">
    <property type="entry name" value="Rossmann-like_a/b/a_fold"/>
</dbReference>
<evidence type="ECO:0000313" key="9">
    <source>
        <dbReference type="EMBL" id="SEH28197.1"/>
    </source>
</evidence>
<dbReference type="InterPro" id="IPR000924">
    <property type="entry name" value="Glu/Gln-tRNA-synth"/>
</dbReference>
<dbReference type="RefSeq" id="WP_074765517.1">
    <property type="nucleotide sequence ID" value="NZ_FNWO01000002.1"/>
</dbReference>
<organism evidence="9 10">
    <name type="scientific">Magnetospirillum fulvum</name>
    <name type="common">Rhodospirillum fulvum</name>
    <dbReference type="NCBI Taxonomy" id="1082"/>
    <lineage>
        <taxon>Bacteria</taxon>
        <taxon>Pseudomonadati</taxon>
        <taxon>Pseudomonadota</taxon>
        <taxon>Alphaproteobacteria</taxon>
        <taxon>Rhodospirillales</taxon>
        <taxon>Rhodospirillaceae</taxon>
        <taxon>Magnetospirillum</taxon>
    </lineage>
</organism>
<keyword evidence="6 7" id="KW-0030">Aminoacyl-tRNA synthetase</keyword>
<dbReference type="PROSITE" id="PS00178">
    <property type="entry name" value="AA_TRNA_LIGASE_I"/>
    <property type="match status" value="1"/>
</dbReference>
<evidence type="ECO:0000256" key="1">
    <source>
        <dbReference type="ARBA" id="ARBA00022598"/>
    </source>
</evidence>
<dbReference type="InterPro" id="IPR020058">
    <property type="entry name" value="Glu/Gln-tRNA-synth_Ib_cat-dom"/>
</dbReference>
<evidence type="ECO:0000256" key="5">
    <source>
        <dbReference type="ARBA" id="ARBA00022840"/>
    </source>
</evidence>
<dbReference type="EMBL" id="FNWO01000002">
    <property type="protein sequence ID" value="SEH28197.1"/>
    <property type="molecule type" value="Genomic_DNA"/>
</dbReference>
<dbReference type="OrthoDB" id="9807503at2"/>
<keyword evidence="3 7" id="KW-0547">Nucleotide-binding</keyword>
<keyword evidence="2" id="KW-0479">Metal-binding</keyword>
<feature type="domain" description="Glutamyl/glutaminyl-tRNA synthetase class Ib catalytic" evidence="8">
    <location>
        <begin position="2"/>
        <end position="260"/>
    </location>
</feature>
<keyword evidence="7" id="KW-0648">Protein biosynthesis</keyword>
<dbReference type="GO" id="GO:0005524">
    <property type="term" value="F:ATP binding"/>
    <property type="evidence" value="ECO:0007669"/>
    <property type="project" value="UniProtKB-KW"/>
</dbReference>
<dbReference type="PANTHER" id="PTHR43311">
    <property type="entry name" value="GLUTAMATE--TRNA LIGASE"/>
    <property type="match status" value="1"/>
</dbReference>
<dbReference type="InterPro" id="IPR049940">
    <property type="entry name" value="GluQ/Sye"/>
</dbReference>
<evidence type="ECO:0000256" key="7">
    <source>
        <dbReference type="RuleBase" id="RU363037"/>
    </source>
</evidence>
<gene>
    <name evidence="9" type="ORF">SAMN04244559_00664</name>
</gene>
<keyword evidence="5 7" id="KW-0067">ATP-binding</keyword>
<sequence length="273" mass="30071">MIVTRFAPSPTGELHLGHAFSALTAFAAAQAAAGRFLLRIEDIDQGRCRPAFTPSILTDLAWLGLVWEQPVRRQSEHFDEYRSALDRLAAEGLLYPCFCSRKDIAAAGQAPHGPDGPLYPGTCRTLSESERTERRQSGQPFALRLDCAAAIRRVGPLLWHDQDAGAVVARPDLFGDVVLARKECPTSYHLAVTLDDARQGVTLVTRGVDLFEATHIHRLLQALFDLPVPDYRHHPLLTGPDGRRLAKRDRAQTLRSLREQGCSAAEVRALVGL</sequence>
<protein>
    <submittedName>
        <fullName evidence="9">Glutamyl-Q tRNA(Asp) synthetase</fullName>
    </submittedName>
</protein>
<name>A0A1H6GXJ0_MAGFU</name>
<dbReference type="Pfam" id="PF00749">
    <property type="entry name" value="tRNA-synt_1c"/>
    <property type="match status" value="1"/>
</dbReference>
<dbReference type="NCBIfam" id="NF004315">
    <property type="entry name" value="PRK05710.1-4"/>
    <property type="match status" value="1"/>
</dbReference>
<keyword evidence="4" id="KW-0862">Zinc</keyword>
<keyword evidence="1 7" id="KW-0436">Ligase</keyword>
<dbReference type="InterPro" id="IPR001412">
    <property type="entry name" value="aa-tRNA-synth_I_CS"/>
</dbReference>
<comment type="similarity">
    <text evidence="7">Belongs to the class-I aminoacyl-tRNA synthetase family.</text>
</comment>
<proteinExistence type="inferred from homology"/>
<keyword evidence="10" id="KW-1185">Reference proteome</keyword>
<dbReference type="Gene3D" id="3.40.50.620">
    <property type="entry name" value="HUPs"/>
    <property type="match status" value="1"/>
</dbReference>
<dbReference type="AlphaFoldDB" id="A0A1H6GXJ0"/>
<evidence type="ECO:0000256" key="6">
    <source>
        <dbReference type="ARBA" id="ARBA00023146"/>
    </source>
</evidence>
<dbReference type="SUPFAM" id="SSF52374">
    <property type="entry name" value="Nucleotidylyl transferase"/>
    <property type="match status" value="1"/>
</dbReference>
<reference evidence="10" key="1">
    <citation type="submission" date="2016-10" db="EMBL/GenBank/DDBJ databases">
        <authorList>
            <person name="Varghese N."/>
            <person name="Submissions S."/>
        </authorList>
    </citation>
    <scope>NUCLEOTIDE SEQUENCE [LARGE SCALE GENOMIC DNA]</scope>
    <source>
        <strain evidence="10">DSM 13234</strain>
    </source>
</reference>
<accession>A0A1H6GXJ0</accession>
<evidence type="ECO:0000256" key="3">
    <source>
        <dbReference type="ARBA" id="ARBA00022741"/>
    </source>
</evidence>
<evidence type="ECO:0000259" key="8">
    <source>
        <dbReference type="Pfam" id="PF00749"/>
    </source>
</evidence>
<dbReference type="PANTHER" id="PTHR43311:SF1">
    <property type="entry name" value="GLUTAMYL-Q TRNA(ASP) SYNTHETASE"/>
    <property type="match status" value="1"/>
</dbReference>